<protein>
    <recommendedName>
        <fullName evidence="1">HTH cro/C1-type domain-containing protein</fullName>
    </recommendedName>
</protein>
<evidence type="ECO:0000259" key="1">
    <source>
        <dbReference type="PROSITE" id="PS50943"/>
    </source>
</evidence>
<gene>
    <name evidence="2" type="ORF">DF037_20555</name>
</gene>
<evidence type="ECO:0000313" key="3">
    <source>
        <dbReference type="Proteomes" id="UP000269271"/>
    </source>
</evidence>
<dbReference type="EMBL" id="QTQX01000013">
    <property type="protein sequence ID" value="RQT26083.1"/>
    <property type="molecule type" value="Genomic_DNA"/>
</dbReference>
<feature type="domain" description="HTH cro/C1-type" evidence="1">
    <location>
        <begin position="20"/>
        <end position="67"/>
    </location>
</feature>
<comment type="caution">
    <text evidence="2">The sequence shown here is derived from an EMBL/GenBank/DDBJ whole genome shotgun (WGS) entry which is preliminary data.</text>
</comment>
<dbReference type="AlphaFoldDB" id="A0A3N8S5E8"/>
<dbReference type="PROSITE" id="PS50943">
    <property type="entry name" value="HTH_CROC1"/>
    <property type="match status" value="1"/>
</dbReference>
<dbReference type="Proteomes" id="UP000269271">
    <property type="component" value="Unassembled WGS sequence"/>
</dbReference>
<dbReference type="RefSeq" id="WP_124618549.1">
    <property type="nucleotide sequence ID" value="NZ_QTQX01000013.1"/>
</dbReference>
<evidence type="ECO:0000313" key="2">
    <source>
        <dbReference type="EMBL" id="RQT26083.1"/>
    </source>
</evidence>
<reference evidence="2 3" key="1">
    <citation type="submission" date="2018-08" db="EMBL/GenBank/DDBJ databases">
        <title>Comparative analysis of Burkholderia isolates from Puerto Rico.</title>
        <authorList>
            <person name="Hall C."/>
            <person name="Sahl J."/>
            <person name="Wagner D."/>
        </authorList>
    </citation>
    <scope>NUCLEOTIDE SEQUENCE [LARGE SCALE GENOMIC DNA]</scope>
    <source>
        <strain evidence="2 3">Bp9001</strain>
    </source>
</reference>
<sequence length="154" mass="16918">MATKQISVADYISGVIGLSGKSQRQIAAEIGYDNPNMITMLKQGRTQVPLNKVKLLAKSLGIDPVHLLRMVMLEKTPEVWEILEDIIGRNATISQSELGLIEFSRSQLHGVDLDLHDHQLVDDLGNAFSAYANRQKAELARGSKEVKRGPKAAS</sequence>
<accession>A0A3N8S5E8</accession>
<dbReference type="CDD" id="cd00093">
    <property type="entry name" value="HTH_XRE"/>
    <property type="match status" value="1"/>
</dbReference>
<name>A0A3N8S5E8_9BURK</name>
<organism evidence="2 3">
    <name type="scientific">Burkholderia contaminans</name>
    <dbReference type="NCBI Taxonomy" id="488447"/>
    <lineage>
        <taxon>Bacteria</taxon>
        <taxon>Pseudomonadati</taxon>
        <taxon>Pseudomonadota</taxon>
        <taxon>Betaproteobacteria</taxon>
        <taxon>Burkholderiales</taxon>
        <taxon>Burkholderiaceae</taxon>
        <taxon>Burkholderia</taxon>
        <taxon>Burkholderia cepacia complex</taxon>
    </lineage>
</organism>
<dbReference type="InterPro" id="IPR001387">
    <property type="entry name" value="Cro/C1-type_HTH"/>
</dbReference>
<proteinExistence type="predicted"/>